<feature type="region of interest" description="Disordered" evidence="2">
    <location>
        <begin position="618"/>
        <end position="783"/>
    </location>
</feature>
<keyword evidence="3" id="KW-0812">Transmembrane</keyword>
<dbReference type="PANTHER" id="PTHR35872">
    <property type="entry name" value="INTEGRAL MEMBRANE PROTEIN (AFU_ORTHOLOGUE AFUA_5G07110)"/>
    <property type="match status" value="1"/>
</dbReference>
<feature type="compositionally biased region" description="Polar residues" evidence="2">
    <location>
        <begin position="685"/>
        <end position="707"/>
    </location>
</feature>
<dbReference type="InterPro" id="IPR021369">
    <property type="entry name" value="DUF2985"/>
</dbReference>
<feature type="region of interest" description="Disordered" evidence="2">
    <location>
        <begin position="967"/>
        <end position="1018"/>
    </location>
</feature>
<evidence type="ECO:0000256" key="3">
    <source>
        <dbReference type="SAM" id="Phobius"/>
    </source>
</evidence>
<dbReference type="Pfam" id="PF11204">
    <property type="entry name" value="DUF2985"/>
    <property type="match status" value="1"/>
</dbReference>
<feature type="compositionally biased region" description="Low complexity" evidence="2">
    <location>
        <begin position="110"/>
        <end position="129"/>
    </location>
</feature>
<feature type="region of interest" description="Disordered" evidence="2">
    <location>
        <begin position="143"/>
        <end position="338"/>
    </location>
</feature>
<dbReference type="EMBL" id="OOIP01000040">
    <property type="protein sequence ID" value="SPO42188.1"/>
    <property type="molecule type" value="Genomic_DNA"/>
</dbReference>
<feature type="region of interest" description="Disordered" evidence="2">
    <location>
        <begin position="379"/>
        <end position="429"/>
    </location>
</feature>
<dbReference type="Proteomes" id="UP000323386">
    <property type="component" value="Unassembled WGS sequence"/>
</dbReference>
<organism evidence="4 5">
    <name type="scientific">Pseudozyma flocculosa</name>
    <dbReference type="NCBI Taxonomy" id="84751"/>
    <lineage>
        <taxon>Eukaryota</taxon>
        <taxon>Fungi</taxon>
        <taxon>Dikarya</taxon>
        <taxon>Basidiomycota</taxon>
        <taxon>Ustilaginomycotina</taxon>
        <taxon>Ustilaginomycetes</taxon>
        <taxon>Ustilaginales</taxon>
        <taxon>Ustilaginaceae</taxon>
        <taxon>Pseudozyma</taxon>
    </lineage>
</organism>
<protein>
    <recommendedName>
        <fullName evidence="6">Integral membrane protein</fullName>
    </recommendedName>
</protein>
<dbReference type="PANTHER" id="PTHR35872:SF2">
    <property type="entry name" value="INTEGRAL MEMBRANE PROTEIN (AFU_ORTHOLOGUE AFUA_5G07110)"/>
    <property type="match status" value="1"/>
</dbReference>
<feature type="compositionally biased region" description="Basic residues" evidence="2">
    <location>
        <begin position="100"/>
        <end position="109"/>
    </location>
</feature>
<feature type="compositionally biased region" description="Polar residues" evidence="2">
    <location>
        <begin position="393"/>
        <end position="406"/>
    </location>
</feature>
<gene>
    <name evidence="4" type="ORF">PSFLO_07671</name>
</gene>
<evidence type="ECO:0000256" key="1">
    <source>
        <dbReference type="SAM" id="Coils"/>
    </source>
</evidence>
<feature type="compositionally biased region" description="Low complexity" evidence="2">
    <location>
        <begin position="233"/>
        <end position="263"/>
    </location>
</feature>
<feature type="compositionally biased region" description="Basic and acidic residues" evidence="2">
    <location>
        <begin position="18"/>
        <end position="55"/>
    </location>
</feature>
<dbReference type="AlphaFoldDB" id="A0A5C3FCW0"/>
<feature type="compositionally biased region" description="Low complexity" evidence="2">
    <location>
        <begin position="323"/>
        <end position="335"/>
    </location>
</feature>
<feature type="compositionally biased region" description="Low complexity" evidence="2">
    <location>
        <begin position="59"/>
        <end position="69"/>
    </location>
</feature>
<feature type="compositionally biased region" description="Low complexity" evidence="2">
    <location>
        <begin position="662"/>
        <end position="674"/>
    </location>
</feature>
<dbReference type="OrthoDB" id="3365211at2759"/>
<keyword evidence="5" id="KW-1185">Reference proteome</keyword>
<evidence type="ECO:0008006" key="6">
    <source>
        <dbReference type="Google" id="ProtNLM"/>
    </source>
</evidence>
<feature type="compositionally biased region" description="Gly residues" evidence="2">
    <location>
        <begin position="728"/>
        <end position="737"/>
    </location>
</feature>
<keyword evidence="3" id="KW-1133">Transmembrane helix</keyword>
<feature type="compositionally biased region" description="Low complexity" evidence="2">
    <location>
        <begin position="632"/>
        <end position="650"/>
    </location>
</feature>
<feature type="compositionally biased region" description="Low complexity" evidence="2">
    <location>
        <begin position="995"/>
        <end position="1006"/>
    </location>
</feature>
<reference evidence="4 5" key="1">
    <citation type="submission" date="2018-03" db="EMBL/GenBank/DDBJ databases">
        <authorList>
            <person name="Guldener U."/>
        </authorList>
    </citation>
    <scope>NUCLEOTIDE SEQUENCE [LARGE SCALE GENOMIC DNA]</scope>
    <source>
        <strain evidence="4 5">DAOM196992</strain>
    </source>
</reference>
<feature type="coiled-coil region" evidence="1">
    <location>
        <begin position="920"/>
        <end position="947"/>
    </location>
</feature>
<feature type="compositionally biased region" description="Polar residues" evidence="2">
    <location>
        <begin position="180"/>
        <end position="189"/>
    </location>
</feature>
<feature type="region of interest" description="Disordered" evidence="2">
    <location>
        <begin position="1"/>
        <end position="129"/>
    </location>
</feature>
<feature type="compositionally biased region" description="Basic and acidic residues" evidence="2">
    <location>
        <begin position="76"/>
        <end position="99"/>
    </location>
</feature>
<name>A0A5C3FCW0_9BASI</name>
<feature type="compositionally biased region" description="Gly residues" evidence="2">
    <location>
        <begin position="967"/>
        <end position="978"/>
    </location>
</feature>
<feature type="transmembrane region" description="Helical" evidence="3">
    <location>
        <begin position="539"/>
        <end position="561"/>
    </location>
</feature>
<feature type="transmembrane region" description="Helical" evidence="3">
    <location>
        <begin position="504"/>
        <end position="527"/>
    </location>
</feature>
<keyword evidence="3" id="KW-0472">Membrane</keyword>
<accession>A0A5C3FCW0</accession>
<keyword evidence="1" id="KW-0175">Coiled coil</keyword>
<evidence type="ECO:0000313" key="5">
    <source>
        <dbReference type="Proteomes" id="UP000323386"/>
    </source>
</evidence>
<evidence type="ECO:0000313" key="4">
    <source>
        <dbReference type="EMBL" id="SPO42188.1"/>
    </source>
</evidence>
<feature type="transmembrane region" description="Helical" evidence="3">
    <location>
        <begin position="886"/>
        <end position="905"/>
    </location>
</feature>
<feature type="compositionally biased region" description="Basic residues" evidence="2">
    <location>
        <begin position="742"/>
        <end position="769"/>
    </location>
</feature>
<sequence>MPLPHPHLPRLPSSIRVRRTETDQRQRAADVFRSQDDERLREEVRLAQRAIRDQEAAGPSSSPSRQQPQFIGGSSPEKRISRSAVEKLAMRHKEMQRQQRKEKKRRQRLSSHSTSGSSAPSTRTASPVPASIIVEPHELSAVAEETTPRSLAMASGADHLDPNSLQGQHSYFTPKRGHSLSPNTELQKVSSRGDGSSGSGGAPAPADNRPSLAALFRPADGISPGATGPGPVPAASGVAPSAAGTASSAPQEPQAGAPPAHQQWQSYHFPRQQDDGTARSGRPLTFGQGSRAGVYGEGEGDVEAQRGRESDDDDDDGAAGEMPTTDSSTPNSSSSDMHEDEVVDYLDVVDPEISTVTTLQNVGNSIFFPPIPMLYSRRPTINLPSGAPRRPSISRTQTAPDVSPSQEARRGSDPYALGGPLAPQRSSLRRNTLTRMSSLMSFGAGKPAAPEVSDEEKRKHISEWADMDEAERNELDEHVEMLLTKKAKFKRAMRGFGKYVRTPMGFILTLYGFLITFWGIAICLFIFKWIDVGDSNRQRYWIEICDQILCALFAAVGLGFAPFRAVDTYRMVQIVHYHRLTYKRRKELNLPKLKDKNELPRSKPRLATRVTHAAGLGRLSGAGEKAPQDLEAAAAPAGTTPGAEAPPAAGHEQGPDQGEGHAAAAAPPGAPVVGTDYQHVAEESGNGSASGTQRNGGSSEGSYTSIVGQECHPLTTVLNDDDDDDNGGGEPGDGRGGARSPASKRRHKQHRQGAGKHEHGHLRRKRVKAKVAEPLSPSYVDKDGVIPLGQLRRTASIASELPKDQEDVVVLSPKQQANLEHQQRKFHESHTFYRYRETITHRPFELRLMMVIVILLDAHSCLQASLGGTTWGIYYKNRPTSVTATIITFSLSCNIIAGIIIWWGGQRTKKTEEVERLLRIALEEEALAKIERRRKRAEEKEAKVVALEGGGRGATVGADPVQEAVLGGGARGGLGGAEPQGAPLGCVVEEDEKPTSPTSPVTPRPSGHFGRFSSSFKR</sequence>
<evidence type="ECO:0000256" key="2">
    <source>
        <dbReference type="SAM" id="MobiDB-lite"/>
    </source>
</evidence>
<proteinExistence type="predicted"/>